<accession>A0A0A2WFJ7</accession>
<name>A0A0A2WFJ7_BEABA</name>
<dbReference type="EMBL" id="ANFO01000159">
    <property type="protein sequence ID" value="KGQ11924.1"/>
    <property type="molecule type" value="Genomic_DNA"/>
</dbReference>
<proteinExistence type="predicted"/>
<dbReference type="Proteomes" id="UP000030106">
    <property type="component" value="Unassembled WGS sequence"/>
</dbReference>
<sequence>MMQRFVADLWGIGTPSTSPVPSADWSASEVKRHVADVLVTKFCQTADDAREIAAHWGSGTGRQLLTASAERLQSLFGVDVGDCLFKMLRNESCALQPCLKPASAWAALEGAA</sequence>
<gene>
    <name evidence="1" type="ORF">BBAD15_g2318</name>
</gene>
<evidence type="ECO:0000313" key="1">
    <source>
        <dbReference type="EMBL" id="KGQ11924.1"/>
    </source>
</evidence>
<organism evidence="1 2">
    <name type="scientific">Beauveria bassiana D1-5</name>
    <dbReference type="NCBI Taxonomy" id="1245745"/>
    <lineage>
        <taxon>Eukaryota</taxon>
        <taxon>Fungi</taxon>
        <taxon>Dikarya</taxon>
        <taxon>Ascomycota</taxon>
        <taxon>Pezizomycotina</taxon>
        <taxon>Sordariomycetes</taxon>
        <taxon>Hypocreomycetidae</taxon>
        <taxon>Hypocreales</taxon>
        <taxon>Cordycipitaceae</taxon>
        <taxon>Beauveria</taxon>
    </lineage>
</organism>
<dbReference type="AlphaFoldDB" id="A0A0A2WFJ7"/>
<dbReference type="OrthoDB" id="4771706at2759"/>
<dbReference type="HOGENOM" id="CLU_2145401_0_0_1"/>
<protein>
    <submittedName>
        <fullName evidence="1">Uncharacterized protein</fullName>
    </submittedName>
</protein>
<reference evidence="1 2" key="1">
    <citation type="submission" date="2012-10" db="EMBL/GenBank/DDBJ databases">
        <title>Genome sequencing and analysis of entomopathogenic fungi Beauveria bassiana D1-5.</title>
        <authorList>
            <person name="Li Q."/>
            <person name="Wang L."/>
            <person name="Zhang Z."/>
            <person name="Wang Q."/>
            <person name="Ren J."/>
            <person name="Wang M."/>
            <person name="Xu W."/>
            <person name="Wang J."/>
            <person name="Lu Y."/>
            <person name="Du Q."/>
            <person name="Sun Z."/>
        </authorList>
    </citation>
    <scope>NUCLEOTIDE SEQUENCE [LARGE SCALE GENOMIC DNA]</scope>
    <source>
        <strain evidence="1 2">D1-5</strain>
    </source>
</reference>
<evidence type="ECO:0000313" key="2">
    <source>
        <dbReference type="Proteomes" id="UP000030106"/>
    </source>
</evidence>
<comment type="caution">
    <text evidence="1">The sequence shown here is derived from an EMBL/GenBank/DDBJ whole genome shotgun (WGS) entry which is preliminary data.</text>
</comment>